<sequence>MPTNFGTWKWEAPTPVEDRSGSPGGEPLFATTAESSWQFLRGCFSPGAEAPEPAGDRDDGLNAVEDDVYRDMHWLAEQIKSLGLHEIKPSVDIFTDGLAAQAANGNLTPDHLYQILATLPGELTAKYGHSKASLSLVAQLLNTIDRVITSAGSIRREYFEYRFWNTFLNRILLLDGQRTACALFGKIMEKVPYQYLDHLDDAVGAVLVSVSRRLARFGREAHLGFLKKLVATAIHSVDPQKSHIVRVFWLSVIARIPDVRQDFMLQAMAEYSSADSWAEELSDVDICRLLRLQWISRGYVPKKAQLSLPTSSTGEETALARFAHAICSELEMARHIPTLKSLCRCLSQMGRLHSLAGSFEALCLESNRLSARPMAIVASRCEDYTLAMALHGLTRVHAKLFSGGPRVIARDWNWHLWAGYTAKLAKDPSIDPRQLRALLRVDPRWVRHHDLGRPTLSQSTVDLLETSARDIVTYFTNTAVPGRRLERTALHLVETRIRYLRAHDVKLGPRIISALTQLLTLDLVAGGQGRKTRFRWLLGLIEAYQSPEAAEAAGRALSRWRMLNAQATHRRLATEVQRQNLEVQTMGGCRVGNVAAGVATWADEDVDESVWKE</sequence>
<feature type="region of interest" description="Disordered" evidence="1">
    <location>
        <begin position="1"/>
        <end position="25"/>
    </location>
</feature>
<protein>
    <submittedName>
        <fullName evidence="2">Uncharacterized protein</fullName>
    </submittedName>
</protein>
<evidence type="ECO:0000256" key="1">
    <source>
        <dbReference type="SAM" id="MobiDB-lite"/>
    </source>
</evidence>
<name>A0AAE8STU5_9PEZI</name>
<gene>
    <name evidence="2" type="ORF">DNG_03689</name>
</gene>
<keyword evidence="3" id="KW-1185">Reference proteome</keyword>
<evidence type="ECO:0000313" key="3">
    <source>
        <dbReference type="Proteomes" id="UP001187682"/>
    </source>
</evidence>
<reference evidence="2" key="1">
    <citation type="submission" date="2018-03" db="EMBL/GenBank/DDBJ databases">
        <authorList>
            <person name="Guldener U."/>
        </authorList>
    </citation>
    <scope>NUCLEOTIDE SEQUENCE</scope>
</reference>
<proteinExistence type="predicted"/>
<evidence type="ECO:0000313" key="2">
    <source>
        <dbReference type="EMBL" id="SPO00941.1"/>
    </source>
</evidence>
<dbReference type="EMBL" id="ONZQ02000004">
    <property type="protein sequence ID" value="SPO00941.1"/>
    <property type="molecule type" value="Genomic_DNA"/>
</dbReference>
<accession>A0AAE8STU5</accession>
<comment type="caution">
    <text evidence="2">The sequence shown here is derived from an EMBL/GenBank/DDBJ whole genome shotgun (WGS) entry which is preliminary data.</text>
</comment>
<dbReference type="AlphaFoldDB" id="A0AAE8STU5"/>
<organism evidence="2 3">
    <name type="scientific">Cephalotrichum gorgonifer</name>
    <dbReference type="NCBI Taxonomy" id="2041049"/>
    <lineage>
        <taxon>Eukaryota</taxon>
        <taxon>Fungi</taxon>
        <taxon>Dikarya</taxon>
        <taxon>Ascomycota</taxon>
        <taxon>Pezizomycotina</taxon>
        <taxon>Sordariomycetes</taxon>
        <taxon>Hypocreomycetidae</taxon>
        <taxon>Microascales</taxon>
        <taxon>Microascaceae</taxon>
        <taxon>Cephalotrichum</taxon>
    </lineage>
</organism>
<dbReference type="Proteomes" id="UP001187682">
    <property type="component" value="Unassembled WGS sequence"/>
</dbReference>